<dbReference type="InterPro" id="IPR001264">
    <property type="entry name" value="Glyco_trans_51"/>
</dbReference>
<feature type="transmembrane region" description="Helical" evidence="27">
    <location>
        <begin position="44"/>
        <end position="67"/>
    </location>
</feature>
<evidence type="ECO:0000313" key="31">
    <source>
        <dbReference type="EMBL" id="GAD90661.1"/>
    </source>
</evidence>
<evidence type="ECO:0000256" key="6">
    <source>
        <dbReference type="ARBA" id="ARBA00018637"/>
    </source>
</evidence>
<comment type="caution">
    <text evidence="31">The sequence shown here is derived from an EMBL/GenBank/DDBJ whole genome shotgun (WGS) entry which is preliminary data.</text>
</comment>
<gene>
    <name evidence="31" type="primary">mrcB</name>
    <name evidence="31" type="ORF">VHA01S_050_00180</name>
</gene>
<comment type="pathway">
    <text evidence="22">Glycan biosynthesis.</text>
</comment>
<keyword evidence="16" id="KW-0046">Antibiotic resistance</keyword>
<feature type="active site" description="Acyl-ester intermediate; for transpeptidase activity" evidence="25">
    <location>
        <position position="489"/>
    </location>
</feature>
<evidence type="ECO:0000256" key="22">
    <source>
        <dbReference type="ARBA" id="ARBA00060592"/>
    </source>
</evidence>
<comment type="catalytic activity">
    <reaction evidence="21">
        <text>[GlcNAc-(1-&gt;4)-Mur2Ac(oyl-L-Ala-gamma-D-Glu-L-Lys-D-Ala-D-Ala)](n)-di-trans,octa-cis-undecaprenyl diphosphate + beta-D-GlcNAc-(1-&gt;4)-Mur2Ac(oyl-L-Ala-gamma-D-Glu-L-Lys-D-Ala-D-Ala)-di-trans,octa-cis-undecaprenyl diphosphate = [GlcNAc-(1-&gt;4)-Mur2Ac(oyl-L-Ala-gamma-D-Glu-L-Lys-D-Ala-D-Ala)](n+1)-di-trans,octa-cis-undecaprenyl diphosphate + di-trans,octa-cis-undecaprenyl diphosphate + H(+)</text>
        <dbReference type="Rhea" id="RHEA:23708"/>
        <dbReference type="Rhea" id="RHEA-COMP:9602"/>
        <dbReference type="Rhea" id="RHEA-COMP:9603"/>
        <dbReference type="ChEBI" id="CHEBI:15378"/>
        <dbReference type="ChEBI" id="CHEBI:58405"/>
        <dbReference type="ChEBI" id="CHEBI:60033"/>
        <dbReference type="ChEBI" id="CHEBI:78435"/>
        <dbReference type="EC" id="2.4.99.28"/>
    </reaction>
</comment>
<dbReference type="GO" id="GO:0006508">
    <property type="term" value="P:proteolysis"/>
    <property type="evidence" value="ECO:0007669"/>
    <property type="project" value="UniProtKB-KW"/>
</dbReference>
<evidence type="ECO:0000256" key="11">
    <source>
        <dbReference type="ARBA" id="ARBA00022679"/>
    </source>
</evidence>
<dbReference type="OrthoDB" id="9766909at2"/>
<keyword evidence="7" id="KW-1003">Cell membrane</keyword>
<evidence type="ECO:0000256" key="26">
    <source>
        <dbReference type="SAM" id="MobiDB-lite"/>
    </source>
</evidence>
<keyword evidence="18 24" id="KW-0961">Cell wall biogenesis/degradation</keyword>
<dbReference type="Pfam" id="PF00905">
    <property type="entry name" value="Transpeptidase"/>
    <property type="match status" value="1"/>
</dbReference>
<dbReference type="InterPro" id="IPR050396">
    <property type="entry name" value="Glycosyltr_51/Transpeptidase"/>
</dbReference>
<keyword evidence="9" id="KW-0645">Protease</keyword>
<organism evidence="31 32">
    <name type="scientific">Vibrio halioticoli NBRC 102217</name>
    <dbReference type="NCBI Taxonomy" id="1219072"/>
    <lineage>
        <taxon>Bacteria</taxon>
        <taxon>Pseudomonadati</taxon>
        <taxon>Pseudomonadota</taxon>
        <taxon>Gammaproteobacteria</taxon>
        <taxon>Vibrionales</taxon>
        <taxon>Vibrionaceae</taxon>
        <taxon>Vibrio</taxon>
    </lineage>
</organism>
<keyword evidence="10 24" id="KW-0328">Glycosyltransferase</keyword>
<evidence type="ECO:0000256" key="24">
    <source>
        <dbReference type="PIRNR" id="PIRNR002799"/>
    </source>
</evidence>
<comment type="function">
    <text evidence="1 24">Cell wall formation. Synthesis of cross-linked peptidoglycan from the lipid intermediates. The enzyme has a penicillin-insensitive transglycosylase N-terminal domain (formation of linear glycan strands) and a penicillin-sensitive transpeptidase C-terminal domain (cross-linking of the peptide subunits).</text>
</comment>
<dbReference type="GO" id="GO:0046677">
    <property type="term" value="P:response to antibiotic"/>
    <property type="evidence" value="ECO:0007669"/>
    <property type="project" value="UniProtKB-UniRule"/>
</dbReference>
<evidence type="ECO:0000256" key="18">
    <source>
        <dbReference type="ARBA" id="ARBA00023316"/>
    </source>
</evidence>
<evidence type="ECO:0000259" key="28">
    <source>
        <dbReference type="Pfam" id="PF00905"/>
    </source>
</evidence>
<dbReference type="Gene3D" id="1.10.3810.10">
    <property type="entry name" value="Biosynthetic peptidoglycan transglycosylase-like"/>
    <property type="match status" value="1"/>
</dbReference>
<sequence length="790" mass="89789">MPDKRTPPKPRQTKKTAAKKKPLKKSVVSKRTAKAKHPRSWKKTLWGITWKASLAGFAVLAFVMVYLNTVVERRFEGQLFDLPTVVYARILNLAPDSKITHSQMLKELDVLHYRKVRSPKFPGEYSASSTKIELIRRPFEFQDGPEPDRHVMLYFNKTGVTKIESLEKKGQLGFLRLEPKMLGMLEKNVTEQRLFVKRQDYPEFLVDALVTTEDRDFYHHDGVSPTAIARAFIVNLKAGRAVQGGSTLTQQLSKNLFLTREKTLWRKVREALIAIIIDHRYDKDRILEAYLNEVYLGQSAGQAIHGFGLAARFYFGQPIQELRIDQMAMLVGLVKGPSYYNPIRHPQRAKQRRDLILKLLFEQSYLNAEQYQQAISRDLDLQKTPRIASRQPAYFQQLKNELQQNVGSDFEQHMGLRLFTTLDPVSQSMLEKAVRETLPRLEKGKPSQLEAAAIAVDRKTGEIRAMVGGRRTGYDGFNRVLNASRQIGSLVKPAIYLDALMQPDKYQLATTLIDEPISLKGNKGSTWTPRNFDRKFRGKVPFYRSLAHSLNVPTVRLGMSLGIKNVQHTIEKLGVDEGEIRPLPSMFLGAFTLTPYQVAQMYQSLTNSGKKVPLTALRVVKNQDDEVLYQSLPRARQVVPEQAAWLATYAMKKVVSEGSGRYLTNHFSRFALAGKTGTSNDGRDSWFVGVDGREVVTLWVGRDDNKEAHLTGSSGALRVYDDYLKQREPEVLSLPWPEGIRTLGYRKLEDGSLAVDCNSKFKLPVWDASGQALSECESNAKPWFKKILPW</sequence>
<evidence type="ECO:0000256" key="7">
    <source>
        <dbReference type="ARBA" id="ARBA00022475"/>
    </source>
</evidence>
<keyword evidence="11 24" id="KW-0808">Transferase</keyword>
<dbReference type="InterPro" id="IPR036950">
    <property type="entry name" value="PBP_transglycosylase"/>
</dbReference>
<evidence type="ECO:0000256" key="16">
    <source>
        <dbReference type="ARBA" id="ARBA00023251"/>
    </source>
</evidence>
<name>V5FLW9_9VIBR</name>
<keyword evidence="27" id="KW-0812">Transmembrane</keyword>
<evidence type="ECO:0000256" key="25">
    <source>
        <dbReference type="PIRSR" id="PIRSR002799-1"/>
    </source>
</evidence>
<dbReference type="GO" id="GO:0005886">
    <property type="term" value="C:plasma membrane"/>
    <property type="evidence" value="ECO:0007669"/>
    <property type="project" value="UniProtKB-SubCell"/>
</dbReference>
<keyword evidence="17" id="KW-0511">Multifunctional enzyme</keyword>
<evidence type="ECO:0000256" key="19">
    <source>
        <dbReference type="ARBA" id="ARBA00032454"/>
    </source>
</evidence>
<feature type="domain" description="Penicillin-binding protein transpeptidase" evidence="28">
    <location>
        <begin position="452"/>
        <end position="706"/>
    </location>
</feature>
<keyword evidence="8" id="KW-0121">Carboxypeptidase</keyword>
<dbReference type="AlphaFoldDB" id="V5FLW9"/>
<dbReference type="SUPFAM" id="SSF53955">
    <property type="entry name" value="Lysozyme-like"/>
    <property type="match status" value="1"/>
</dbReference>
<dbReference type="GO" id="GO:0009252">
    <property type="term" value="P:peptidoglycan biosynthetic process"/>
    <property type="evidence" value="ECO:0007669"/>
    <property type="project" value="UniProtKB-UniRule"/>
</dbReference>
<reference evidence="31 32" key="1">
    <citation type="submission" date="2013-11" db="EMBL/GenBank/DDBJ databases">
        <title>Whole genome shotgun sequence of Vibrio halioticoli NBRC 102217.</title>
        <authorList>
            <person name="Isaki S."/>
            <person name="Kimura A."/>
            <person name="Ohji S."/>
            <person name="Hosoyama A."/>
            <person name="Fujita N."/>
            <person name="Hashimoto M."/>
            <person name="Hosoyama Y."/>
            <person name="Yamazoe A."/>
        </authorList>
    </citation>
    <scope>NUCLEOTIDE SEQUENCE [LARGE SCALE GENOMIC DNA]</scope>
    <source>
        <strain evidence="31 32">NBRC 102217</strain>
    </source>
</reference>
<dbReference type="GO" id="GO:0008658">
    <property type="term" value="F:penicillin binding"/>
    <property type="evidence" value="ECO:0007669"/>
    <property type="project" value="UniProtKB-UniRule"/>
</dbReference>
<dbReference type="Gene3D" id="3.30.2060.10">
    <property type="entry name" value="Penicillin-binding protein 1b domain"/>
    <property type="match status" value="1"/>
</dbReference>
<dbReference type="GO" id="GO:0008360">
    <property type="term" value="P:regulation of cell shape"/>
    <property type="evidence" value="ECO:0007669"/>
    <property type="project" value="UniProtKB-UniRule"/>
</dbReference>
<dbReference type="GO" id="GO:0008955">
    <property type="term" value="F:peptidoglycan glycosyltransferase activity"/>
    <property type="evidence" value="ECO:0007669"/>
    <property type="project" value="UniProtKB-UniRule"/>
</dbReference>
<dbReference type="RefSeq" id="WP_023404982.1">
    <property type="nucleotide sequence ID" value="NZ_BAUJ01000050.1"/>
</dbReference>
<dbReference type="GO" id="GO:0030288">
    <property type="term" value="C:outer membrane-bounded periplasmic space"/>
    <property type="evidence" value="ECO:0007669"/>
    <property type="project" value="TreeGrafter"/>
</dbReference>
<evidence type="ECO:0000256" key="23">
    <source>
        <dbReference type="NCBIfam" id="TIGR02071"/>
    </source>
</evidence>
<evidence type="ECO:0000256" key="3">
    <source>
        <dbReference type="ARBA" id="ARBA00004752"/>
    </source>
</evidence>
<dbReference type="InterPro" id="IPR011813">
    <property type="entry name" value="PBP_1b"/>
</dbReference>
<dbReference type="PIRSF" id="PIRSF002799">
    <property type="entry name" value="PBP_1b"/>
    <property type="match status" value="1"/>
</dbReference>
<keyword evidence="27" id="KW-1133">Transmembrane helix</keyword>
<keyword evidence="13 24" id="KW-0133">Cell shape</keyword>
<dbReference type="Pfam" id="PF14814">
    <property type="entry name" value="UB2H"/>
    <property type="match status" value="1"/>
</dbReference>
<keyword evidence="14 24" id="KW-0573">Peptidoglycan synthesis</keyword>
<accession>V5FLW9</accession>
<dbReference type="InterPro" id="IPR028166">
    <property type="entry name" value="UB2H"/>
</dbReference>
<comment type="similarity">
    <text evidence="5 24">In the N-terminal section; belongs to the glycosyltransferase 51 family.</text>
</comment>
<comment type="similarity">
    <text evidence="4 24">In the C-terminal section; belongs to the transpeptidase family.</text>
</comment>
<dbReference type="FunFam" id="1.10.3810.10:FF:000002">
    <property type="entry name" value="Penicillin-binding protein 1B"/>
    <property type="match status" value="1"/>
</dbReference>
<feature type="compositionally biased region" description="Basic residues" evidence="26">
    <location>
        <begin position="7"/>
        <end position="36"/>
    </location>
</feature>
<evidence type="ECO:0000256" key="15">
    <source>
        <dbReference type="ARBA" id="ARBA00023136"/>
    </source>
</evidence>
<comment type="catalytic activity">
    <reaction evidence="20">
        <text>Preferential cleavage: (Ac)2-L-Lys-D-Ala-|-D-Ala. Also transpeptidation of peptidyl-alanyl moieties that are N-acyl substituents of D-alanine.</text>
        <dbReference type="EC" id="3.4.16.4"/>
    </reaction>
</comment>
<dbReference type="GO" id="GO:0071555">
    <property type="term" value="P:cell wall organization"/>
    <property type="evidence" value="ECO:0007669"/>
    <property type="project" value="UniProtKB-UniRule"/>
</dbReference>
<dbReference type="GO" id="GO:0009002">
    <property type="term" value="F:serine-type D-Ala-D-Ala carboxypeptidase activity"/>
    <property type="evidence" value="ECO:0007669"/>
    <property type="project" value="UniProtKB-EC"/>
</dbReference>
<evidence type="ECO:0000256" key="2">
    <source>
        <dbReference type="ARBA" id="ARBA00004236"/>
    </source>
</evidence>
<protein>
    <recommendedName>
        <fullName evidence="6 23">Penicillin-binding protein 1B</fullName>
        <shortName evidence="24">PBP-1b</shortName>
        <shortName evidence="24">PBP1b</shortName>
    </recommendedName>
    <alternativeName>
        <fullName evidence="19 24">Murein polymerase</fullName>
    </alternativeName>
</protein>
<comment type="pathway">
    <text evidence="3 24">Cell wall biogenesis; peptidoglycan biosynthesis.</text>
</comment>
<feature type="active site" description="Proton donor; for transglycosylase activity" evidence="25">
    <location>
        <position position="213"/>
    </location>
</feature>
<evidence type="ECO:0000256" key="9">
    <source>
        <dbReference type="ARBA" id="ARBA00022670"/>
    </source>
</evidence>
<keyword evidence="32" id="KW-1185">Reference proteome</keyword>
<dbReference type="Proteomes" id="UP000017800">
    <property type="component" value="Unassembled WGS sequence"/>
</dbReference>
<evidence type="ECO:0000256" key="14">
    <source>
        <dbReference type="ARBA" id="ARBA00022984"/>
    </source>
</evidence>
<evidence type="ECO:0000256" key="4">
    <source>
        <dbReference type="ARBA" id="ARBA00007090"/>
    </source>
</evidence>
<dbReference type="Pfam" id="PF00912">
    <property type="entry name" value="Transgly"/>
    <property type="match status" value="1"/>
</dbReference>
<dbReference type="InterPro" id="IPR023346">
    <property type="entry name" value="Lysozyme-like_dom_sf"/>
</dbReference>
<feature type="domain" description="Bifunctional transglycosylase second" evidence="30">
    <location>
        <begin position="93"/>
        <end position="177"/>
    </location>
</feature>
<dbReference type="SUPFAM" id="SSF56601">
    <property type="entry name" value="beta-lactamase/transpeptidase-like"/>
    <property type="match status" value="1"/>
</dbReference>
<dbReference type="PANTHER" id="PTHR32282">
    <property type="entry name" value="BINDING PROTEIN TRANSPEPTIDASE, PUTATIVE-RELATED"/>
    <property type="match status" value="1"/>
</dbReference>
<evidence type="ECO:0000256" key="8">
    <source>
        <dbReference type="ARBA" id="ARBA00022645"/>
    </source>
</evidence>
<evidence type="ECO:0000259" key="29">
    <source>
        <dbReference type="Pfam" id="PF00912"/>
    </source>
</evidence>
<evidence type="ECO:0000256" key="21">
    <source>
        <dbReference type="ARBA" id="ARBA00049902"/>
    </source>
</evidence>
<keyword evidence="12" id="KW-0378">Hydrolase</keyword>
<evidence type="ECO:0000256" key="1">
    <source>
        <dbReference type="ARBA" id="ARBA00002624"/>
    </source>
</evidence>
<dbReference type="GO" id="GO:0009274">
    <property type="term" value="C:peptidoglycan-based cell wall"/>
    <property type="evidence" value="ECO:0007669"/>
    <property type="project" value="UniProtKB-UniRule"/>
</dbReference>
<evidence type="ECO:0000256" key="13">
    <source>
        <dbReference type="ARBA" id="ARBA00022960"/>
    </source>
</evidence>
<dbReference type="UniPathway" id="UPA00219"/>
<evidence type="ECO:0000256" key="17">
    <source>
        <dbReference type="ARBA" id="ARBA00023268"/>
    </source>
</evidence>
<proteinExistence type="inferred from homology"/>
<dbReference type="EMBL" id="BAUJ01000050">
    <property type="protein sequence ID" value="GAD90661.1"/>
    <property type="molecule type" value="Genomic_DNA"/>
</dbReference>
<evidence type="ECO:0000256" key="20">
    <source>
        <dbReference type="ARBA" id="ARBA00034000"/>
    </source>
</evidence>
<dbReference type="NCBIfam" id="TIGR02071">
    <property type="entry name" value="PBP_1b"/>
    <property type="match status" value="1"/>
</dbReference>
<keyword evidence="15 27" id="KW-0472">Membrane</keyword>
<feature type="domain" description="Glycosyl transferase family 51" evidence="29">
    <location>
        <begin position="189"/>
        <end position="358"/>
    </location>
</feature>
<comment type="subcellular location">
    <subcellularLocation>
        <location evidence="2">Cell membrane</location>
    </subcellularLocation>
</comment>
<dbReference type="PANTHER" id="PTHR32282:SF11">
    <property type="entry name" value="PENICILLIN-BINDING PROTEIN 1B"/>
    <property type="match status" value="1"/>
</dbReference>
<evidence type="ECO:0000313" key="32">
    <source>
        <dbReference type="Proteomes" id="UP000017800"/>
    </source>
</evidence>
<dbReference type="eggNOG" id="COG0744">
    <property type="taxonomic scope" value="Bacteria"/>
</dbReference>
<dbReference type="Gene3D" id="3.40.710.10">
    <property type="entry name" value="DD-peptidase/beta-lactamase superfamily"/>
    <property type="match status" value="1"/>
</dbReference>
<evidence type="ECO:0000259" key="30">
    <source>
        <dbReference type="Pfam" id="PF14814"/>
    </source>
</evidence>
<dbReference type="InterPro" id="IPR001460">
    <property type="entry name" value="PCN-bd_Tpept"/>
</dbReference>
<evidence type="ECO:0000256" key="12">
    <source>
        <dbReference type="ARBA" id="ARBA00022801"/>
    </source>
</evidence>
<evidence type="ECO:0000256" key="10">
    <source>
        <dbReference type="ARBA" id="ARBA00022676"/>
    </source>
</evidence>
<evidence type="ECO:0000256" key="27">
    <source>
        <dbReference type="SAM" id="Phobius"/>
    </source>
</evidence>
<evidence type="ECO:0000256" key="5">
    <source>
        <dbReference type="ARBA" id="ARBA00007739"/>
    </source>
</evidence>
<dbReference type="InterPro" id="IPR012338">
    <property type="entry name" value="Beta-lactam/transpept-like"/>
</dbReference>
<feature type="region of interest" description="Disordered" evidence="26">
    <location>
        <begin position="1"/>
        <end position="36"/>
    </location>
</feature>
<dbReference type="NCBIfam" id="TIGR02074">
    <property type="entry name" value="PBP_1a_fam"/>
    <property type="match status" value="1"/>
</dbReference>